<comment type="caution">
    <text evidence="2">The sequence shown here is derived from an EMBL/GenBank/DDBJ whole genome shotgun (WGS) entry which is preliminary data.</text>
</comment>
<evidence type="ECO:0000256" key="1">
    <source>
        <dbReference type="SAM" id="SignalP"/>
    </source>
</evidence>
<accession>A0ABV6RZH1</accession>
<dbReference type="Proteomes" id="UP001589896">
    <property type="component" value="Unassembled WGS sequence"/>
</dbReference>
<name>A0ABV6RZH1_9GAMM</name>
<sequence>MRRSVIGAVGTSAAVVVLGLAVAQPASATSHPVAGCGASFSLTTIGGAVQAVDWRFVDGVDVPPAGAAEDIAAVVDRNADGWVCIKQYKPNQGQDKKAGAEDYVITLISDNTARGRI</sequence>
<feature type="chain" id="PRO_5045572854" evidence="1">
    <location>
        <begin position="29"/>
        <end position="117"/>
    </location>
</feature>
<reference evidence="2 3" key="1">
    <citation type="submission" date="2024-09" db="EMBL/GenBank/DDBJ databases">
        <authorList>
            <person name="Sun Q."/>
            <person name="Mori K."/>
        </authorList>
    </citation>
    <scope>NUCLEOTIDE SEQUENCE [LARGE SCALE GENOMIC DNA]</scope>
    <source>
        <strain evidence="2 3">KCTC 23076</strain>
    </source>
</reference>
<organism evidence="2 3">
    <name type="scientific">Lysobacter korlensis</name>
    <dbReference type="NCBI Taxonomy" id="553636"/>
    <lineage>
        <taxon>Bacteria</taxon>
        <taxon>Pseudomonadati</taxon>
        <taxon>Pseudomonadota</taxon>
        <taxon>Gammaproteobacteria</taxon>
        <taxon>Lysobacterales</taxon>
        <taxon>Lysobacteraceae</taxon>
        <taxon>Lysobacter</taxon>
    </lineage>
</organism>
<dbReference type="RefSeq" id="WP_386676343.1">
    <property type="nucleotide sequence ID" value="NZ_JBHLTG010000013.1"/>
</dbReference>
<dbReference type="EMBL" id="JBHLTG010000013">
    <property type="protein sequence ID" value="MFC0682376.1"/>
    <property type="molecule type" value="Genomic_DNA"/>
</dbReference>
<protein>
    <submittedName>
        <fullName evidence="2">Uncharacterized protein</fullName>
    </submittedName>
</protein>
<feature type="signal peptide" evidence="1">
    <location>
        <begin position="1"/>
        <end position="28"/>
    </location>
</feature>
<proteinExistence type="predicted"/>
<keyword evidence="1" id="KW-0732">Signal</keyword>
<evidence type="ECO:0000313" key="2">
    <source>
        <dbReference type="EMBL" id="MFC0682376.1"/>
    </source>
</evidence>
<gene>
    <name evidence="2" type="ORF">ACFFGH_31485</name>
</gene>
<keyword evidence="3" id="KW-1185">Reference proteome</keyword>
<evidence type="ECO:0000313" key="3">
    <source>
        <dbReference type="Proteomes" id="UP001589896"/>
    </source>
</evidence>